<sequence>MNLRDVLSTGSAFGVARVVLVAAALVGFLAMHGFAITDGVGSHHAVAVASHNPVPTVLTHSGPASPADVTPDVTSTGSEDRPLHESVMAGCLFVLLALTSGLLLRLLWTTGSLAALRGSVRRLARPAPARAPPCPVFLSLCVFRL</sequence>
<accession>A0A6J4QTY1</accession>
<gene>
    <name evidence="3" type="ORF">AVDCRST_MAG66-4750</name>
</gene>
<reference evidence="3" key="1">
    <citation type="submission" date="2020-02" db="EMBL/GenBank/DDBJ databases">
        <authorList>
            <person name="Meier V. D."/>
        </authorList>
    </citation>
    <scope>NUCLEOTIDE SEQUENCE</scope>
    <source>
        <strain evidence="3">AVDCRST_MAG66</strain>
    </source>
</reference>
<evidence type="ECO:0000256" key="2">
    <source>
        <dbReference type="SAM" id="Phobius"/>
    </source>
</evidence>
<dbReference type="EMBL" id="CADCUS010000638">
    <property type="protein sequence ID" value="CAA9449431.1"/>
    <property type="molecule type" value="Genomic_DNA"/>
</dbReference>
<organism evidence="3">
    <name type="scientific">uncultured Pseudonocardia sp</name>
    <dbReference type="NCBI Taxonomy" id="211455"/>
    <lineage>
        <taxon>Bacteria</taxon>
        <taxon>Bacillati</taxon>
        <taxon>Actinomycetota</taxon>
        <taxon>Actinomycetes</taxon>
        <taxon>Pseudonocardiales</taxon>
        <taxon>Pseudonocardiaceae</taxon>
        <taxon>Pseudonocardia</taxon>
        <taxon>environmental samples</taxon>
    </lineage>
</organism>
<keyword evidence="2" id="KW-0812">Transmembrane</keyword>
<feature type="transmembrane region" description="Helical" evidence="2">
    <location>
        <begin position="87"/>
        <end position="108"/>
    </location>
</feature>
<feature type="region of interest" description="Disordered" evidence="1">
    <location>
        <begin position="59"/>
        <end position="81"/>
    </location>
</feature>
<evidence type="ECO:0000313" key="3">
    <source>
        <dbReference type="EMBL" id="CAA9449431.1"/>
    </source>
</evidence>
<name>A0A6J4QTY1_9PSEU</name>
<dbReference type="AlphaFoldDB" id="A0A6J4QTY1"/>
<protein>
    <submittedName>
        <fullName evidence="3">Uncharacterized protein</fullName>
    </submittedName>
</protein>
<proteinExistence type="predicted"/>
<evidence type="ECO:0000256" key="1">
    <source>
        <dbReference type="SAM" id="MobiDB-lite"/>
    </source>
</evidence>
<keyword evidence="2" id="KW-1133">Transmembrane helix</keyword>
<feature type="transmembrane region" description="Helical" evidence="2">
    <location>
        <begin position="12"/>
        <end position="35"/>
    </location>
</feature>
<keyword evidence="2" id="KW-0472">Membrane</keyword>